<evidence type="ECO:0000256" key="3">
    <source>
        <dbReference type="ARBA" id="ARBA00023163"/>
    </source>
</evidence>
<sequence length="248" mass="28803">MEGSGVTECSRTSPSSEEHADEEEVETHGETEKKPPMIRPYNRSKTPRLRWTPDLHRHFVQAVERLGELERATPKLVLQLMNMRGLNIAHVKSHLQMYRSKQIDEHDYQGMSDNGFFIRAMEHQNMFNLRQLPLLPTFHQRHSHFSQNHRSPINQDFRPRRKEADMMKNEFGLLHKQNYSNYDDHVYLMASSKGESGGIKRKASMVELDLSLSLGQESRIDVKKNSVSSVLIYKKMNARGESTLDLTL</sequence>
<dbReference type="GO" id="GO:0003700">
    <property type="term" value="F:DNA-binding transcription factor activity"/>
    <property type="evidence" value="ECO:0007669"/>
    <property type="project" value="InterPro"/>
</dbReference>
<dbReference type="InterPro" id="IPR006447">
    <property type="entry name" value="Myb_dom_plants"/>
</dbReference>
<evidence type="ECO:0000259" key="6">
    <source>
        <dbReference type="PROSITE" id="PS51294"/>
    </source>
</evidence>
<keyword evidence="2" id="KW-0805">Transcription regulation</keyword>
<dbReference type="Proteomes" id="UP000298416">
    <property type="component" value="Unassembled WGS sequence"/>
</dbReference>
<proteinExistence type="predicted"/>
<dbReference type="EMBL" id="PNBA02000002">
    <property type="protein sequence ID" value="KAG6432470.1"/>
    <property type="molecule type" value="Genomic_DNA"/>
</dbReference>
<reference evidence="7" key="1">
    <citation type="submission" date="2018-01" db="EMBL/GenBank/DDBJ databases">
        <authorList>
            <person name="Mao J.F."/>
        </authorList>
    </citation>
    <scope>NUCLEOTIDE SEQUENCE</scope>
    <source>
        <strain evidence="7">Huo1</strain>
        <tissue evidence="7">Leaf</tissue>
    </source>
</reference>
<dbReference type="Pfam" id="PF00249">
    <property type="entry name" value="Myb_DNA-binding"/>
    <property type="match status" value="1"/>
</dbReference>
<feature type="compositionally biased region" description="Basic and acidic residues" evidence="5">
    <location>
        <begin position="26"/>
        <end position="35"/>
    </location>
</feature>
<dbReference type="PANTHER" id="PTHR31314">
    <property type="entry name" value="MYB FAMILY TRANSCRIPTION FACTOR PHL7-LIKE"/>
    <property type="match status" value="1"/>
</dbReference>
<keyword evidence="8" id="KW-1185">Reference proteome</keyword>
<evidence type="ECO:0000313" key="7">
    <source>
        <dbReference type="EMBL" id="KAG6432470.1"/>
    </source>
</evidence>
<dbReference type="PROSITE" id="PS51294">
    <property type="entry name" value="HTH_MYB"/>
    <property type="match status" value="1"/>
</dbReference>
<evidence type="ECO:0000313" key="8">
    <source>
        <dbReference type="Proteomes" id="UP000298416"/>
    </source>
</evidence>
<evidence type="ECO:0000256" key="4">
    <source>
        <dbReference type="ARBA" id="ARBA00023242"/>
    </source>
</evidence>
<dbReference type="GO" id="GO:0003677">
    <property type="term" value="F:DNA binding"/>
    <property type="evidence" value="ECO:0007669"/>
    <property type="project" value="InterPro"/>
</dbReference>
<evidence type="ECO:0000256" key="2">
    <source>
        <dbReference type="ARBA" id="ARBA00023015"/>
    </source>
</evidence>
<dbReference type="FunFam" id="1.10.10.60:FF:000007">
    <property type="entry name" value="Two-component response regulator"/>
    <property type="match status" value="1"/>
</dbReference>
<comment type="subcellular location">
    <subcellularLocation>
        <location evidence="1">Nucleus</location>
    </subcellularLocation>
</comment>
<feature type="region of interest" description="Disordered" evidence="5">
    <location>
        <begin position="1"/>
        <end position="46"/>
    </location>
</feature>
<dbReference type="GO" id="GO:0005634">
    <property type="term" value="C:nucleus"/>
    <property type="evidence" value="ECO:0007669"/>
    <property type="project" value="UniProtKB-SubCell"/>
</dbReference>
<keyword evidence="4" id="KW-0539">Nucleus</keyword>
<dbReference type="AlphaFoldDB" id="A0A8X8YM22"/>
<dbReference type="OrthoDB" id="551907at2759"/>
<dbReference type="InterPro" id="IPR046955">
    <property type="entry name" value="PHR1-like"/>
</dbReference>
<gene>
    <name evidence="7" type="ORF">SASPL_104046</name>
</gene>
<dbReference type="Gene3D" id="1.10.10.60">
    <property type="entry name" value="Homeodomain-like"/>
    <property type="match status" value="1"/>
</dbReference>
<protein>
    <recommendedName>
        <fullName evidence="6">HTH myb-type domain-containing protein</fullName>
    </recommendedName>
</protein>
<feature type="domain" description="HTH myb-type" evidence="6">
    <location>
        <begin position="43"/>
        <end position="103"/>
    </location>
</feature>
<accession>A0A8X8YM22</accession>
<dbReference type="PANTHER" id="PTHR31314:SF168">
    <property type="entry name" value="MYB-LIKE HTH TRANSCRIPTIONAL REGULATOR FAMILY PROTEIN"/>
    <property type="match status" value="1"/>
</dbReference>
<dbReference type="NCBIfam" id="TIGR01557">
    <property type="entry name" value="myb_SHAQKYF"/>
    <property type="match status" value="1"/>
</dbReference>
<comment type="caution">
    <text evidence="7">The sequence shown here is derived from an EMBL/GenBank/DDBJ whole genome shotgun (WGS) entry which is preliminary data.</text>
</comment>
<dbReference type="InterPro" id="IPR017930">
    <property type="entry name" value="Myb_dom"/>
</dbReference>
<organism evidence="7">
    <name type="scientific">Salvia splendens</name>
    <name type="common">Scarlet sage</name>
    <dbReference type="NCBI Taxonomy" id="180675"/>
    <lineage>
        <taxon>Eukaryota</taxon>
        <taxon>Viridiplantae</taxon>
        <taxon>Streptophyta</taxon>
        <taxon>Embryophyta</taxon>
        <taxon>Tracheophyta</taxon>
        <taxon>Spermatophyta</taxon>
        <taxon>Magnoliopsida</taxon>
        <taxon>eudicotyledons</taxon>
        <taxon>Gunneridae</taxon>
        <taxon>Pentapetalae</taxon>
        <taxon>asterids</taxon>
        <taxon>lamiids</taxon>
        <taxon>Lamiales</taxon>
        <taxon>Lamiaceae</taxon>
        <taxon>Nepetoideae</taxon>
        <taxon>Mentheae</taxon>
        <taxon>Salviinae</taxon>
        <taxon>Salvia</taxon>
        <taxon>Salvia subgen. Calosphace</taxon>
        <taxon>core Calosphace</taxon>
    </lineage>
</organism>
<dbReference type="InterPro" id="IPR001005">
    <property type="entry name" value="SANT/Myb"/>
</dbReference>
<dbReference type="InterPro" id="IPR009057">
    <property type="entry name" value="Homeodomain-like_sf"/>
</dbReference>
<evidence type="ECO:0000256" key="1">
    <source>
        <dbReference type="ARBA" id="ARBA00004123"/>
    </source>
</evidence>
<name>A0A8X8YM22_SALSN</name>
<reference evidence="7" key="2">
    <citation type="submission" date="2020-08" db="EMBL/GenBank/DDBJ databases">
        <title>Plant Genome Project.</title>
        <authorList>
            <person name="Zhang R.-G."/>
        </authorList>
    </citation>
    <scope>NUCLEOTIDE SEQUENCE</scope>
    <source>
        <strain evidence="7">Huo1</strain>
        <tissue evidence="7">Leaf</tissue>
    </source>
</reference>
<keyword evidence="3" id="KW-0804">Transcription</keyword>
<dbReference type="SUPFAM" id="SSF46689">
    <property type="entry name" value="Homeodomain-like"/>
    <property type="match status" value="1"/>
</dbReference>
<evidence type="ECO:0000256" key="5">
    <source>
        <dbReference type="SAM" id="MobiDB-lite"/>
    </source>
</evidence>